<reference evidence="1" key="1">
    <citation type="journal article" date="2023" name="Science">
        <title>Genome structures resolve the early diversification of teleost fishes.</title>
        <authorList>
            <person name="Parey E."/>
            <person name="Louis A."/>
            <person name="Montfort J."/>
            <person name="Bouchez O."/>
            <person name="Roques C."/>
            <person name="Iampietro C."/>
            <person name="Lluch J."/>
            <person name="Castinel A."/>
            <person name="Donnadieu C."/>
            <person name="Desvignes T."/>
            <person name="Floi Bucao C."/>
            <person name="Jouanno E."/>
            <person name="Wen M."/>
            <person name="Mejri S."/>
            <person name="Dirks R."/>
            <person name="Jansen H."/>
            <person name="Henkel C."/>
            <person name="Chen W.J."/>
            <person name="Zahm M."/>
            <person name="Cabau C."/>
            <person name="Klopp C."/>
            <person name="Thompson A.W."/>
            <person name="Robinson-Rechavi M."/>
            <person name="Braasch I."/>
            <person name="Lecointre G."/>
            <person name="Bobe J."/>
            <person name="Postlethwait J.H."/>
            <person name="Berthelot C."/>
            <person name="Roest Crollius H."/>
            <person name="Guiguen Y."/>
        </authorList>
    </citation>
    <scope>NUCLEOTIDE SEQUENCE</scope>
    <source>
        <strain evidence="1">Concon-B</strain>
    </source>
</reference>
<protein>
    <submittedName>
        <fullName evidence="1">Uncharacterized protein</fullName>
    </submittedName>
</protein>
<accession>A0A9Q1D4A0</accession>
<comment type="caution">
    <text evidence="1">The sequence shown here is derived from an EMBL/GenBank/DDBJ whole genome shotgun (WGS) entry which is preliminary data.</text>
</comment>
<dbReference type="Proteomes" id="UP001152803">
    <property type="component" value="Unassembled WGS sequence"/>
</dbReference>
<proteinExistence type="predicted"/>
<dbReference type="EMBL" id="JAFJMO010000013">
    <property type="protein sequence ID" value="KAJ8258318.1"/>
    <property type="molecule type" value="Genomic_DNA"/>
</dbReference>
<organism evidence="1 2">
    <name type="scientific">Conger conger</name>
    <name type="common">Conger eel</name>
    <name type="synonym">Muraena conger</name>
    <dbReference type="NCBI Taxonomy" id="82655"/>
    <lineage>
        <taxon>Eukaryota</taxon>
        <taxon>Metazoa</taxon>
        <taxon>Chordata</taxon>
        <taxon>Craniata</taxon>
        <taxon>Vertebrata</taxon>
        <taxon>Euteleostomi</taxon>
        <taxon>Actinopterygii</taxon>
        <taxon>Neopterygii</taxon>
        <taxon>Teleostei</taxon>
        <taxon>Anguilliformes</taxon>
        <taxon>Congridae</taxon>
        <taxon>Conger</taxon>
    </lineage>
</organism>
<sequence>MKRRSSGSAETAFGEPVSISRSHWTSVRLPLSGPVSISPSLDQCPSPPLWTSVHLPLSGPVSVSPSLDQCPCLPLSGLRGKELVEFFYNTIAECSNYEETDFIISYCFAMKLNELQSVNVGLFVLQSGRSVSRSYHLLSDPGKLRNAPFPAAADDRAVLPGEADACAVLPGEAALT</sequence>
<name>A0A9Q1D4A0_CONCO</name>
<gene>
    <name evidence="1" type="ORF">COCON_G00173300</name>
</gene>
<dbReference type="AlphaFoldDB" id="A0A9Q1D4A0"/>
<evidence type="ECO:0000313" key="2">
    <source>
        <dbReference type="Proteomes" id="UP001152803"/>
    </source>
</evidence>
<keyword evidence="2" id="KW-1185">Reference proteome</keyword>
<evidence type="ECO:0000313" key="1">
    <source>
        <dbReference type="EMBL" id="KAJ8258318.1"/>
    </source>
</evidence>